<dbReference type="KEGG" id="lcd:clem_00205"/>
<dbReference type="InterPro" id="IPR016024">
    <property type="entry name" value="ARM-type_fold"/>
</dbReference>
<dbReference type="SUPFAM" id="SSF48371">
    <property type="entry name" value="ARM repeat"/>
    <property type="match status" value="1"/>
</dbReference>
<keyword evidence="3" id="KW-1185">Reference proteome</keyword>
<feature type="chain" id="PRO_5013053067" description="HEAT repeat protein" evidence="1">
    <location>
        <begin position="20"/>
        <end position="342"/>
    </location>
</feature>
<protein>
    <recommendedName>
        <fullName evidence="4">HEAT repeat protein</fullName>
    </recommendedName>
</protein>
<dbReference type="OrthoDB" id="5653336at2"/>
<evidence type="ECO:0000313" key="2">
    <source>
        <dbReference type="EMBL" id="ASQ44608.1"/>
    </source>
</evidence>
<gene>
    <name evidence="2" type="ORF">clem_00205</name>
</gene>
<feature type="signal peptide" evidence="1">
    <location>
        <begin position="1"/>
        <end position="19"/>
    </location>
</feature>
<evidence type="ECO:0000313" key="3">
    <source>
        <dbReference type="Proteomes" id="UP000201728"/>
    </source>
</evidence>
<sequence>MIKMLLVTVSLTLPFNLIAGNVIDLYGDESDKGQQLIKKYTKSIGDLADSFEKALKNNSSPSIEKVTERKNNLIEKIKKEGDYLYVDFSTVYYPLNENKYTTLEVIRKDQPERLRFANPPVPPGPFKPKDDVVNEMIDFETKSTTIALHSPPSNAPCPVYHCIADFQHPELKPYLAKFNAGAVKQRQLIIETLDYDPDPQRRAAAAFLVGHFSNPQEILSLLTPHVHDKDSGVRNDVIRVIAATIAEAKITAINPKPFLELLDSPAVTDRNKALAVLLTASKSENLKQLIKQQGGKNLLALLKLKQLNNHDIAYRILKEISGKSYGETDFAAWKNWLETKAG</sequence>
<name>A0A222NYF1_9GAMM</name>
<dbReference type="Proteomes" id="UP000201728">
    <property type="component" value="Chromosome"/>
</dbReference>
<dbReference type="InterPro" id="IPR011989">
    <property type="entry name" value="ARM-like"/>
</dbReference>
<dbReference type="Gene3D" id="1.25.10.10">
    <property type="entry name" value="Leucine-rich Repeat Variant"/>
    <property type="match status" value="1"/>
</dbReference>
<organism evidence="2 3">
    <name type="scientific">Legionella clemsonensis</name>
    <dbReference type="NCBI Taxonomy" id="1867846"/>
    <lineage>
        <taxon>Bacteria</taxon>
        <taxon>Pseudomonadati</taxon>
        <taxon>Pseudomonadota</taxon>
        <taxon>Gammaproteobacteria</taxon>
        <taxon>Legionellales</taxon>
        <taxon>Legionellaceae</taxon>
        <taxon>Legionella</taxon>
    </lineage>
</organism>
<keyword evidence="1" id="KW-0732">Signal</keyword>
<dbReference type="EMBL" id="CP016397">
    <property type="protein sequence ID" value="ASQ44608.1"/>
    <property type="molecule type" value="Genomic_DNA"/>
</dbReference>
<evidence type="ECO:0008006" key="4">
    <source>
        <dbReference type="Google" id="ProtNLM"/>
    </source>
</evidence>
<evidence type="ECO:0000256" key="1">
    <source>
        <dbReference type="SAM" id="SignalP"/>
    </source>
</evidence>
<accession>A0A222NYF1</accession>
<reference evidence="2 3" key="1">
    <citation type="submission" date="2016-07" db="EMBL/GenBank/DDBJ databases">
        <authorList>
            <person name="Hassler H."/>
        </authorList>
    </citation>
    <scope>NUCLEOTIDE SEQUENCE [LARGE SCALE GENOMIC DNA]</scope>
    <source>
        <strain evidence="2 3">CDC-D5610</strain>
    </source>
</reference>
<dbReference type="RefSeq" id="WP_094089763.1">
    <property type="nucleotide sequence ID" value="NZ_CP016397.1"/>
</dbReference>
<dbReference type="AlphaFoldDB" id="A0A222NYF1"/>
<proteinExistence type="predicted"/>